<name>A0A941IE06_9ACTN</name>
<dbReference type="EMBL" id="JAGSOH010000001">
    <property type="protein sequence ID" value="MBR7824685.1"/>
    <property type="molecule type" value="Genomic_DNA"/>
</dbReference>
<protein>
    <submittedName>
        <fullName evidence="1">HEAT repeat domain-containing protein</fullName>
    </submittedName>
</protein>
<accession>A0A941IE06</accession>
<evidence type="ECO:0000313" key="2">
    <source>
        <dbReference type="Proteomes" id="UP000676325"/>
    </source>
</evidence>
<dbReference type="InterPro" id="IPR011989">
    <property type="entry name" value="ARM-like"/>
</dbReference>
<organism evidence="1 2">
    <name type="scientific">Actinospica acidithermotolerans</name>
    <dbReference type="NCBI Taxonomy" id="2828514"/>
    <lineage>
        <taxon>Bacteria</taxon>
        <taxon>Bacillati</taxon>
        <taxon>Actinomycetota</taxon>
        <taxon>Actinomycetes</taxon>
        <taxon>Catenulisporales</taxon>
        <taxon>Actinospicaceae</taxon>
        <taxon>Actinospica</taxon>
    </lineage>
</organism>
<dbReference type="RefSeq" id="WP_212515843.1">
    <property type="nucleotide sequence ID" value="NZ_JAGSOH010000001.1"/>
</dbReference>
<dbReference type="AlphaFoldDB" id="A0A941IE06"/>
<reference evidence="1" key="1">
    <citation type="submission" date="2021-04" db="EMBL/GenBank/DDBJ databases">
        <title>Genome based classification of Actinospica acidithermotolerans sp. nov., an actinobacterium isolated from an Indonesian hot spring.</title>
        <authorList>
            <person name="Kusuma A.B."/>
            <person name="Putra K.E."/>
            <person name="Nafisah S."/>
            <person name="Loh J."/>
            <person name="Nouioui I."/>
            <person name="Goodfellow M."/>
        </authorList>
    </citation>
    <scope>NUCLEOTIDE SEQUENCE</scope>
    <source>
        <strain evidence="1">MGRD01-02</strain>
    </source>
</reference>
<comment type="caution">
    <text evidence="1">The sequence shown here is derived from an EMBL/GenBank/DDBJ whole genome shotgun (WGS) entry which is preliminary data.</text>
</comment>
<dbReference type="Gene3D" id="1.25.10.10">
    <property type="entry name" value="Leucine-rich Repeat Variant"/>
    <property type="match status" value="2"/>
</dbReference>
<gene>
    <name evidence="1" type="ORF">KDK95_00065</name>
</gene>
<keyword evidence="2" id="KW-1185">Reference proteome</keyword>
<dbReference type="Pfam" id="PF13646">
    <property type="entry name" value="HEAT_2"/>
    <property type="match status" value="1"/>
</dbReference>
<dbReference type="SUPFAM" id="SSF48371">
    <property type="entry name" value="ARM repeat"/>
    <property type="match status" value="1"/>
</dbReference>
<dbReference type="Proteomes" id="UP000676325">
    <property type="component" value="Unassembled WGS sequence"/>
</dbReference>
<sequence>MAEILAGIDDIDWSSLTHAYGRATDTPGQLRAAFDGDAEAIEELDVSLYHQGGCVYSAAAAAMPFLIDLGCEPAFAHRRLVLEILTSFASLLGELNEPWRSRSEAESVRVSMGNALPRFIALLDDTDVLVRATVIDLLAAYSTGTGPIVDALRRRFAVETDRHLRVVLMTTLGEIADHLPPQERTDLAAWIAETAAHDERLRLAGLIARANALPGTVASSEVFDALTDPALVPRDYVAGAATSHDLAVWVTHRFNGRDLERRLCSWALESARIGDAKTALTLASTLMHHSRRATADLLPDIARLLDHPLPAARSGAAHLMAASGQASVPFADRLAAALDDPEPGVVTRAIWALARLGDARILAHLTAAVEGDPAWFRVSRMHYSAPGFMLTDLPGLADVLTPMRRHADALIPAMRRRLARERDVPALHTLTEVLASYGRPAQAALPELTALLATPHRALACRVLGQLGPDASAAAKDLRRLATAAARNAAAREAATPAWAYFRVTGDADPFLRTVSLDQGISTPHELFRQIADLGPRASALAAGIAELLNANHGYWDGWTGVEAAHAHWRITGDPALCIEVFDAALEPVRRGRQLPVSRQVLRYLPALGEAAGRFRPLLEEMIARPERLVYSGGWRGLAEDDEAVALAQAALNP</sequence>
<dbReference type="InterPro" id="IPR016024">
    <property type="entry name" value="ARM-type_fold"/>
</dbReference>
<evidence type="ECO:0000313" key="1">
    <source>
        <dbReference type="EMBL" id="MBR7824685.1"/>
    </source>
</evidence>
<proteinExistence type="predicted"/>